<sequence>MNETCIRMYCESEGRCHGIVLVFFNKEQKERVLSKADELAHRHRVAPDISIRKMNKYGEVFIEFYDDYHKEGGCFFEDLVETLGAKLCDCEELL</sequence>
<evidence type="ECO:0000313" key="1">
    <source>
        <dbReference type="EMBL" id="QOR61151.1"/>
    </source>
</evidence>
<dbReference type="KEGG" id="sinu:IMZ28_06715"/>
<accession>A0A7M1S294</accession>
<dbReference type="AlphaFoldDB" id="A0A7M1S294"/>
<proteinExistence type="predicted"/>
<keyword evidence="2" id="KW-1185">Reference proteome</keyword>
<organism evidence="1 2">
    <name type="scientific">Sulfurovum indicum</name>
    <dbReference type="NCBI Taxonomy" id="2779528"/>
    <lineage>
        <taxon>Bacteria</taxon>
        <taxon>Pseudomonadati</taxon>
        <taxon>Campylobacterota</taxon>
        <taxon>Epsilonproteobacteria</taxon>
        <taxon>Campylobacterales</taxon>
        <taxon>Sulfurovaceae</taxon>
        <taxon>Sulfurovum</taxon>
    </lineage>
</organism>
<dbReference type="RefSeq" id="WP_197547824.1">
    <property type="nucleotide sequence ID" value="NZ_CP063164.1"/>
</dbReference>
<reference evidence="1 2" key="1">
    <citation type="submission" date="2020-10" db="EMBL/GenBank/DDBJ databases">
        <title>The genome of sulfurovum sp.</title>
        <authorList>
            <person name="Xie S."/>
            <person name="Shao Z."/>
            <person name="Jiang L."/>
        </authorList>
    </citation>
    <scope>NUCLEOTIDE SEQUENCE [LARGE SCALE GENOMIC DNA]</scope>
    <source>
        <strain evidence="1 2">ST-419</strain>
    </source>
</reference>
<gene>
    <name evidence="1" type="ORF">IMZ28_06715</name>
</gene>
<name>A0A7M1S294_9BACT</name>
<protein>
    <submittedName>
        <fullName evidence="1">Uncharacterized protein</fullName>
    </submittedName>
</protein>
<evidence type="ECO:0000313" key="2">
    <source>
        <dbReference type="Proteomes" id="UP000595074"/>
    </source>
</evidence>
<dbReference type="EMBL" id="CP063164">
    <property type="protein sequence ID" value="QOR61151.1"/>
    <property type="molecule type" value="Genomic_DNA"/>
</dbReference>
<dbReference type="Proteomes" id="UP000595074">
    <property type="component" value="Chromosome"/>
</dbReference>